<keyword evidence="4" id="KW-1185">Reference proteome</keyword>
<dbReference type="KEGG" id="cfi:Celf_0179"/>
<organism evidence="3 4">
    <name type="scientific">Cellulomonas fimi (strain ATCC 484 / DSM 20113 / JCM 1341 / CCUG 24087 / LMG 16345 / NBRC 15513 / NCIMB 8980 / NCTC 7547 / NRS-133)</name>
    <dbReference type="NCBI Taxonomy" id="590998"/>
    <lineage>
        <taxon>Bacteria</taxon>
        <taxon>Bacillati</taxon>
        <taxon>Actinomycetota</taxon>
        <taxon>Actinomycetes</taxon>
        <taxon>Micrococcales</taxon>
        <taxon>Cellulomonadaceae</taxon>
        <taxon>Cellulomonas</taxon>
    </lineage>
</organism>
<feature type="compositionally biased region" description="Basic and acidic residues" evidence="1">
    <location>
        <begin position="1"/>
        <end position="25"/>
    </location>
</feature>
<evidence type="ECO:0000313" key="4">
    <source>
        <dbReference type="Proteomes" id="UP000008460"/>
    </source>
</evidence>
<name>F4H5K1_CELFA</name>
<dbReference type="EMBL" id="CP002666">
    <property type="protein sequence ID" value="AEE44325.1"/>
    <property type="molecule type" value="Genomic_DNA"/>
</dbReference>
<protein>
    <recommendedName>
        <fullName evidence="2">eCIS core domain-containing protein</fullName>
    </recommendedName>
</protein>
<dbReference type="AlphaFoldDB" id="F4H5K1"/>
<dbReference type="Pfam" id="PF13699">
    <property type="entry name" value="eCIS_core"/>
    <property type="match status" value="1"/>
</dbReference>
<dbReference type="Proteomes" id="UP000008460">
    <property type="component" value="Chromosome"/>
</dbReference>
<feature type="compositionally biased region" description="Basic and acidic residues" evidence="1">
    <location>
        <begin position="208"/>
        <end position="229"/>
    </location>
</feature>
<dbReference type="RefSeq" id="WP_013769355.1">
    <property type="nucleotide sequence ID" value="NC_015514.1"/>
</dbReference>
<gene>
    <name evidence="3" type="ordered locus">Celf_0179</name>
</gene>
<dbReference type="InterPro" id="IPR025295">
    <property type="entry name" value="eCIS_core_dom"/>
</dbReference>
<feature type="region of interest" description="Disordered" evidence="1">
    <location>
        <begin position="155"/>
        <end position="239"/>
    </location>
</feature>
<evidence type="ECO:0000256" key="1">
    <source>
        <dbReference type="SAM" id="MobiDB-lite"/>
    </source>
</evidence>
<proteinExistence type="predicted"/>
<dbReference type="STRING" id="590998.Celf_0179"/>
<dbReference type="eggNOG" id="COG3115">
    <property type="taxonomic scope" value="Bacteria"/>
</dbReference>
<evidence type="ECO:0000313" key="3">
    <source>
        <dbReference type="EMBL" id="AEE44325.1"/>
    </source>
</evidence>
<evidence type="ECO:0000259" key="2">
    <source>
        <dbReference type="Pfam" id="PF13699"/>
    </source>
</evidence>
<feature type="compositionally biased region" description="Low complexity" evidence="1">
    <location>
        <begin position="180"/>
        <end position="193"/>
    </location>
</feature>
<feature type="domain" description="eCIS core" evidence="2">
    <location>
        <begin position="80"/>
        <end position="157"/>
    </location>
</feature>
<feature type="compositionally biased region" description="Acidic residues" evidence="1">
    <location>
        <begin position="230"/>
        <end position="239"/>
    </location>
</feature>
<accession>F4H5K1</accession>
<feature type="region of interest" description="Disordered" evidence="1">
    <location>
        <begin position="1"/>
        <end position="40"/>
    </location>
</feature>
<reference evidence="3 4" key="1">
    <citation type="submission" date="2011-04" db="EMBL/GenBank/DDBJ databases">
        <title>Complete sequence of Cellulomonas fimi ATCC 484.</title>
        <authorList>
            <consortium name="US DOE Joint Genome Institute"/>
            <person name="Lucas S."/>
            <person name="Han J."/>
            <person name="Lapidus A."/>
            <person name="Cheng J.-F."/>
            <person name="Goodwin L."/>
            <person name="Pitluck S."/>
            <person name="Peters L."/>
            <person name="Chertkov O."/>
            <person name="Detter J.C."/>
            <person name="Han C."/>
            <person name="Tapia R."/>
            <person name="Land M."/>
            <person name="Hauser L."/>
            <person name="Kyrpides N."/>
            <person name="Ivanova N."/>
            <person name="Ovchinnikova G."/>
            <person name="Pagani I."/>
            <person name="Mead D."/>
            <person name="Brumm P."/>
            <person name="Woyke T."/>
        </authorList>
    </citation>
    <scope>NUCLEOTIDE SEQUENCE [LARGE SCALE GENOMIC DNA]</scope>
    <source>
        <strain evidence="4">ATCC 484 / DSM 20113 / JCM 1341 / NBRC 15513 / NCIMB 8980 / NCTC 7547</strain>
    </source>
</reference>
<sequence length="239" mass="24883">MHSHDHQDLPGEARPRSSRVDERDQAPVVARALSAGRPDRLDAGGLAHLQRTAGNAATSGLVEEERSPVLDVVGSGGGRPLDPDVRTDMEGRLGADFGDVRVHTDGAAADSAHAVNAHAYTVGSNIVFQRDAYDPSSQAGRTTLAHELTHVVQQRSGAVDGTPTGGGISVSDPGDRFETAAAANAERAMAAPAPTQRSADPAAGAVVQREEIGVVQRDESDDAPVQREAPEEEAEEEPA</sequence>
<dbReference type="HOGENOM" id="CLU_1077005_0_0_11"/>